<dbReference type="OrthoDB" id="5244165at2759"/>
<dbReference type="VEuPathDB" id="FungiDB:MAPG_10474"/>
<evidence type="ECO:0000313" key="3">
    <source>
        <dbReference type="EMBL" id="KLU90622.1"/>
    </source>
</evidence>
<dbReference type="Proteomes" id="UP000011715">
    <property type="component" value="Unassembled WGS sequence"/>
</dbReference>
<feature type="region of interest" description="Disordered" evidence="1">
    <location>
        <begin position="37"/>
        <end position="152"/>
    </location>
</feature>
<feature type="compositionally biased region" description="Polar residues" evidence="1">
    <location>
        <begin position="85"/>
        <end position="100"/>
    </location>
</feature>
<dbReference type="eggNOG" id="ENOG502R773">
    <property type="taxonomic scope" value="Eukaryota"/>
</dbReference>
<evidence type="ECO:0000313" key="4">
    <source>
        <dbReference type="EnsemblFungi" id="MAPG_10474T0"/>
    </source>
</evidence>
<reference evidence="3" key="3">
    <citation type="submission" date="2011-03" db="EMBL/GenBank/DDBJ databases">
        <title>Annotation of Magnaporthe poae ATCC 64411.</title>
        <authorList>
            <person name="Ma L.-J."/>
            <person name="Dead R."/>
            <person name="Young S.K."/>
            <person name="Zeng Q."/>
            <person name="Gargeya S."/>
            <person name="Fitzgerald M."/>
            <person name="Haas B."/>
            <person name="Abouelleil A."/>
            <person name="Alvarado L."/>
            <person name="Arachchi H.M."/>
            <person name="Berlin A."/>
            <person name="Brown A."/>
            <person name="Chapman S.B."/>
            <person name="Chen Z."/>
            <person name="Dunbar C."/>
            <person name="Freedman E."/>
            <person name="Gearin G."/>
            <person name="Gellesch M."/>
            <person name="Goldberg J."/>
            <person name="Griggs A."/>
            <person name="Gujja S."/>
            <person name="Heiman D."/>
            <person name="Howarth C."/>
            <person name="Larson L."/>
            <person name="Lui A."/>
            <person name="MacDonald P.J.P."/>
            <person name="Mehta T."/>
            <person name="Montmayeur A."/>
            <person name="Murphy C."/>
            <person name="Neiman D."/>
            <person name="Pearson M."/>
            <person name="Priest M."/>
            <person name="Roberts A."/>
            <person name="Saif S."/>
            <person name="Shea T."/>
            <person name="Shenoy N."/>
            <person name="Sisk P."/>
            <person name="Stolte C."/>
            <person name="Sykes S."/>
            <person name="Yandava C."/>
            <person name="Wortman J."/>
            <person name="Nusbaum C."/>
            <person name="Birren B."/>
        </authorList>
    </citation>
    <scope>NUCLEOTIDE SEQUENCE</scope>
    <source>
        <strain evidence="3">ATCC 64411</strain>
    </source>
</reference>
<name>A0A0C4ECP2_MAGP6</name>
<keyword evidence="5" id="KW-1185">Reference proteome</keyword>
<feature type="compositionally biased region" description="Basic and acidic residues" evidence="1">
    <location>
        <begin position="241"/>
        <end position="256"/>
    </location>
</feature>
<dbReference type="EnsemblFungi" id="MAPG_10474T0">
    <property type="protein sequence ID" value="MAPG_10474T0"/>
    <property type="gene ID" value="MAPG_10474"/>
</dbReference>
<reference evidence="3" key="1">
    <citation type="submission" date="2010-05" db="EMBL/GenBank/DDBJ databases">
        <title>The Genome Sequence of Magnaporthe poae strain ATCC 64411.</title>
        <authorList>
            <consortium name="The Broad Institute Genome Sequencing Platform"/>
            <consortium name="Broad Institute Genome Sequencing Center for Infectious Disease"/>
            <person name="Ma L.-J."/>
            <person name="Dead R."/>
            <person name="Young S."/>
            <person name="Zeng Q."/>
            <person name="Koehrsen M."/>
            <person name="Alvarado L."/>
            <person name="Berlin A."/>
            <person name="Chapman S.B."/>
            <person name="Chen Z."/>
            <person name="Freedman E."/>
            <person name="Gellesch M."/>
            <person name="Goldberg J."/>
            <person name="Griggs A."/>
            <person name="Gujja S."/>
            <person name="Heilman E.R."/>
            <person name="Heiman D."/>
            <person name="Hepburn T."/>
            <person name="Howarth C."/>
            <person name="Jen D."/>
            <person name="Larson L."/>
            <person name="Mehta T."/>
            <person name="Neiman D."/>
            <person name="Pearson M."/>
            <person name="Roberts A."/>
            <person name="Saif S."/>
            <person name="Shea T."/>
            <person name="Shenoy N."/>
            <person name="Sisk P."/>
            <person name="Stolte C."/>
            <person name="Sykes S."/>
            <person name="Walk T."/>
            <person name="White J."/>
            <person name="Yandava C."/>
            <person name="Haas B."/>
            <person name="Nusbaum C."/>
            <person name="Birren B."/>
        </authorList>
    </citation>
    <scope>NUCLEOTIDE SEQUENCE</scope>
    <source>
        <strain evidence="3">ATCC 64411</strain>
    </source>
</reference>
<protein>
    <recommendedName>
        <fullName evidence="2">PD-(D/E)XK nuclease-like domain-containing protein</fullName>
    </recommendedName>
</protein>
<reference evidence="5" key="2">
    <citation type="submission" date="2010-05" db="EMBL/GenBank/DDBJ databases">
        <title>The genome sequence of Magnaporthe poae strain ATCC 64411.</title>
        <authorList>
            <person name="Ma L.-J."/>
            <person name="Dead R."/>
            <person name="Young S."/>
            <person name="Zeng Q."/>
            <person name="Koehrsen M."/>
            <person name="Alvarado L."/>
            <person name="Berlin A."/>
            <person name="Chapman S.B."/>
            <person name="Chen Z."/>
            <person name="Freedman E."/>
            <person name="Gellesch M."/>
            <person name="Goldberg J."/>
            <person name="Griggs A."/>
            <person name="Gujja S."/>
            <person name="Heilman E.R."/>
            <person name="Heiman D."/>
            <person name="Hepburn T."/>
            <person name="Howarth C."/>
            <person name="Jen D."/>
            <person name="Larson L."/>
            <person name="Mehta T."/>
            <person name="Neiman D."/>
            <person name="Pearson M."/>
            <person name="Roberts A."/>
            <person name="Saif S."/>
            <person name="Shea T."/>
            <person name="Shenoy N."/>
            <person name="Sisk P."/>
            <person name="Stolte C."/>
            <person name="Sykes S."/>
            <person name="Walk T."/>
            <person name="White J."/>
            <person name="Yandava C."/>
            <person name="Haas B."/>
            <person name="Nusbaum C."/>
            <person name="Birren B."/>
        </authorList>
    </citation>
    <scope>NUCLEOTIDE SEQUENCE [LARGE SCALE GENOMIC DNA]</scope>
    <source>
        <strain evidence="5">ATCC 64411 / 73-15</strain>
    </source>
</reference>
<accession>A0A0C4ECP2</accession>
<dbReference type="EMBL" id="ADBL01002342">
    <property type="status" value="NOT_ANNOTATED_CDS"/>
    <property type="molecule type" value="Genomic_DNA"/>
</dbReference>
<feature type="compositionally biased region" description="Acidic residues" evidence="1">
    <location>
        <begin position="260"/>
        <end position="270"/>
    </location>
</feature>
<feature type="domain" description="PD-(D/E)XK nuclease-like" evidence="2">
    <location>
        <begin position="280"/>
        <end position="419"/>
    </location>
</feature>
<feature type="compositionally biased region" description="Polar residues" evidence="1">
    <location>
        <begin position="139"/>
        <end position="152"/>
    </location>
</feature>
<evidence type="ECO:0000313" key="5">
    <source>
        <dbReference type="Proteomes" id="UP000011715"/>
    </source>
</evidence>
<gene>
    <name evidence="3" type="ORF">MAPG_10474</name>
</gene>
<reference evidence="4" key="4">
    <citation type="journal article" date="2015" name="G3 (Bethesda)">
        <title>Genome sequences of three phytopathogenic species of the Magnaporthaceae family of fungi.</title>
        <authorList>
            <person name="Okagaki L.H."/>
            <person name="Nunes C.C."/>
            <person name="Sailsbery J."/>
            <person name="Clay B."/>
            <person name="Brown D."/>
            <person name="John T."/>
            <person name="Oh Y."/>
            <person name="Young N."/>
            <person name="Fitzgerald M."/>
            <person name="Haas B.J."/>
            <person name="Zeng Q."/>
            <person name="Young S."/>
            <person name="Adiconis X."/>
            <person name="Fan L."/>
            <person name="Levin J.Z."/>
            <person name="Mitchell T.K."/>
            <person name="Okubara P.A."/>
            <person name="Farman M.L."/>
            <person name="Kohn L.M."/>
            <person name="Birren B."/>
            <person name="Ma L.-J."/>
            <person name="Dean R.A."/>
        </authorList>
    </citation>
    <scope>NUCLEOTIDE SEQUENCE</scope>
    <source>
        <strain evidence="4">ATCC 64411 / 73-15</strain>
    </source>
</reference>
<organism evidence="4 5">
    <name type="scientific">Magnaporthiopsis poae (strain ATCC 64411 / 73-15)</name>
    <name type="common">Kentucky bluegrass fungus</name>
    <name type="synonym">Magnaporthe poae</name>
    <dbReference type="NCBI Taxonomy" id="644358"/>
    <lineage>
        <taxon>Eukaryota</taxon>
        <taxon>Fungi</taxon>
        <taxon>Dikarya</taxon>
        <taxon>Ascomycota</taxon>
        <taxon>Pezizomycotina</taxon>
        <taxon>Sordariomycetes</taxon>
        <taxon>Sordariomycetidae</taxon>
        <taxon>Magnaporthales</taxon>
        <taxon>Magnaporthaceae</taxon>
        <taxon>Magnaporthiopsis</taxon>
    </lineage>
</organism>
<dbReference type="EMBL" id="GL876975">
    <property type="protein sequence ID" value="KLU90622.1"/>
    <property type="molecule type" value="Genomic_DNA"/>
</dbReference>
<dbReference type="Pfam" id="PF20516">
    <property type="entry name" value="PDDEXK_12"/>
    <property type="match status" value="1"/>
</dbReference>
<reference evidence="4" key="5">
    <citation type="submission" date="2015-06" db="UniProtKB">
        <authorList>
            <consortium name="EnsemblFungi"/>
        </authorList>
    </citation>
    <scope>IDENTIFICATION</scope>
    <source>
        <strain evidence="4">ATCC 64411</strain>
    </source>
</reference>
<evidence type="ECO:0000256" key="1">
    <source>
        <dbReference type="SAM" id="MobiDB-lite"/>
    </source>
</evidence>
<dbReference type="OMA" id="HEATWNM"/>
<feature type="region of interest" description="Disordered" evidence="1">
    <location>
        <begin position="228"/>
        <end position="290"/>
    </location>
</feature>
<dbReference type="InterPro" id="IPR046797">
    <property type="entry name" value="PDDEXK_12"/>
</dbReference>
<sequence>MQSPYGSGDPSGPEHDAGDYWFVERWLRGVTFSDPDRNAAAKRRHEMATPPLSHGQSQSPTKRRRQDDWTSEYGPSIGDPEKATAATSVFSDAPSLSETAPTFRMRPELKPTPSRSAASLPVSERSAARSGTPGGTAQRPGSRSTSPTKTTVGLHQLAKPVRFVTMAENAVDQVPPDVRGLYRHVRNIVVYRKAFMPLSIRDDIESVDGHRLFKTMFYRDAAMSEVKDARPSDGCAAVRDAANDGHGDNHDRDRGNNDSNDNDNDDDDNDEVKASGPSYSERRQWRQPSPRTAALAELDTLMDLIAAANSCAILRRHEATWNMEVHSPLFRLALDRPDCAHVLVEPVTHASIASEFLPPRRQRPGAAATAEVRSEAVDSKRVDFVLALFVDHGLLPEQQHGWSGRQREKDPTLAEAIHKVVADIEPAPGKGYLVSLGLGLALHL</sequence>
<proteinExistence type="predicted"/>
<evidence type="ECO:0000259" key="2">
    <source>
        <dbReference type="Pfam" id="PF20516"/>
    </source>
</evidence>
<dbReference type="AlphaFoldDB" id="A0A0C4ECP2"/>